<dbReference type="RefSeq" id="WP_183360079.1">
    <property type="nucleotide sequence ID" value="NZ_BLXZ01000002.1"/>
</dbReference>
<dbReference type="AlphaFoldDB" id="A0A6V8N7M3"/>
<evidence type="ECO:0000256" key="3">
    <source>
        <dbReference type="ARBA" id="ARBA00022692"/>
    </source>
</evidence>
<feature type="domain" description="EamA" evidence="7">
    <location>
        <begin position="150"/>
        <end position="285"/>
    </location>
</feature>
<feature type="transmembrane region" description="Helical" evidence="6">
    <location>
        <begin position="61"/>
        <end position="84"/>
    </location>
</feature>
<dbReference type="InterPro" id="IPR037185">
    <property type="entry name" value="EmrE-like"/>
</dbReference>
<organism evidence="8 9">
    <name type="scientific">Geomonas limicola</name>
    <dbReference type="NCBI Taxonomy" id="2740186"/>
    <lineage>
        <taxon>Bacteria</taxon>
        <taxon>Pseudomonadati</taxon>
        <taxon>Thermodesulfobacteriota</taxon>
        <taxon>Desulfuromonadia</taxon>
        <taxon>Geobacterales</taxon>
        <taxon>Geobacteraceae</taxon>
        <taxon>Geomonas</taxon>
    </lineage>
</organism>
<evidence type="ECO:0000256" key="2">
    <source>
        <dbReference type="ARBA" id="ARBA00007362"/>
    </source>
</evidence>
<feature type="transmembrane region" description="Helical" evidence="6">
    <location>
        <begin position="179"/>
        <end position="199"/>
    </location>
</feature>
<feature type="transmembrane region" description="Helical" evidence="6">
    <location>
        <begin position="32"/>
        <end position="49"/>
    </location>
</feature>
<feature type="domain" description="EamA" evidence="7">
    <location>
        <begin position="3"/>
        <end position="135"/>
    </location>
</feature>
<comment type="caution">
    <text evidence="8">The sequence shown here is derived from an EMBL/GenBank/DDBJ whole genome shotgun (WGS) entry which is preliminary data.</text>
</comment>
<evidence type="ECO:0000313" key="8">
    <source>
        <dbReference type="EMBL" id="GFO67543.1"/>
    </source>
</evidence>
<evidence type="ECO:0000313" key="9">
    <source>
        <dbReference type="Proteomes" id="UP000587586"/>
    </source>
</evidence>
<keyword evidence="9" id="KW-1185">Reference proteome</keyword>
<keyword evidence="3 6" id="KW-0812">Transmembrane</keyword>
<dbReference type="SUPFAM" id="SSF103481">
    <property type="entry name" value="Multidrug resistance efflux transporter EmrE"/>
    <property type="match status" value="2"/>
</dbReference>
<accession>A0A6V8N7M3</accession>
<dbReference type="GO" id="GO:0016020">
    <property type="term" value="C:membrane"/>
    <property type="evidence" value="ECO:0007669"/>
    <property type="project" value="UniProtKB-SubCell"/>
</dbReference>
<dbReference type="InterPro" id="IPR050638">
    <property type="entry name" value="AA-Vitamin_Transporters"/>
</dbReference>
<dbReference type="Proteomes" id="UP000587586">
    <property type="component" value="Unassembled WGS sequence"/>
</dbReference>
<dbReference type="EMBL" id="BLXZ01000002">
    <property type="protein sequence ID" value="GFO67543.1"/>
    <property type="molecule type" value="Genomic_DNA"/>
</dbReference>
<feature type="transmembrane region" description="Helical" evidence="6">
    <location>
        <begin position="124"/>
        <end position="141"/>
    </location>
</feature>
<dbReference type="PANTHER" id="PTHR32322">
    <property type="entry name" value="INNER MEMBRANE TRANSPORTER"/>
    <property type="match status" value="1"/>
</dbReference>
<keyword evidence="4 6" id="KW-1133">Transmembrane helix</keyword>
<comment type="subcellular location">
    <subcellularLocation>
        <location evidence="1">Membrane</location>
        <topology evidence="1">Multi-pass membrane protein</topology>
    </subcellularLocation>
</comment>
<gene>
    <name evidence="8" type="ORF">GMLC_11220</name>
</gene>
<evidence type="ECO:0000259" key="7">
    <source>
        <dbReference type="Pfam" id="PF00892"/>
    </source>
</evidence>
<dbReference type="InterPro" id="IPR000620">
    <property type="entry name" value="EamA_dom"/>
</dbReference>
<dbReference type="PANTHER" id="PTHR32322:SF2">
    <property type="entry name" value="EAMA DOMAIN-CONTAINING PROTEIN"/>
    <property type="match status" value="1"/>
</dbReference>
<sequence>MPYLLLTLSAFIWSGNFVLSRAMNATIPPAGFVFWRWLVAICVLCPIVLPRLRKEWPLVRANLKLVCICGFFGVTLFNFLIYTAMHSTTAINAALVNSAIPVFILMFARLIFGQTVSLRQHAGIALSLAGVATIILQGDLARIRTLSFNRGDLLVLLAAVAWALYSVALRRYPQGLNPFVFLFSISISGLLFLVPFYAFEIHSGALMSTNTPTLLSIAYVGILASVVAFTTWNIGLRRVGAHVGGQFIHLMPAFSTMLAVAFLGETLHLFHIVGIALILTGIVCATFRVAKTA</sequence>
<name>A0A6V8N7M3_9BACT</name>
<evidence type="ECO:0000256" key="1">
    <source>
        <dbReference type="ARBA" id="ARBA00004141"/>
    </source>
</evidence>
<proteinExistence type="inferred from homology"/>
<dbReference type="Pfam" id="PF00892">
    <property type="entry name" value="EamA"/>
    <property type="match status" value="2"/>
</dbReference>
<reference evidence="9" key="1">
    <citation type="submission" date="2020-06" db="EMBL/GenBank/DDBJ databases">
        <title>Draft genomic sequecing of Geomonas sp. Red745.</title>
        <authorList>
            <person name="Itoh H."/>
            <person name="Xu Z.X."/>
            <person name="Ushijima N."/>
            <person name="Masuda Y."/>
            <person name="Shiratori Y."/>
            <person name="Senoo K."/>
        </authorList>
    </citation>
    <scope>NUCLEOTIDE SEQUENCE [LARGE SCALE GENOMIC DNA]</scope>
    <source>
        <strain evidence="9">Red745</strain>
    </source>
</reference>
<feature type="transmembrane region" description="Helical" evidence="6">
    <location>
        <begin position="269"/>
        <end position="290"/>
    </location>
</feature>
<feature type="transmembrane region" description="Helical" evidence="6">
    <location>
        <begin position="90"/>
        <end position="112"/>
    </location>
</feature>
<comment type="similarity">
    <text evidence="2">Belongs to the EamA transporter family.</text>
</comment>
<evidence type="ECO:0000256" key="6">
    <source>
        <dbReference type="SAM" id="Phobius"/>
    </source>
</evidence>
<feature type="transmembrane region" description="Helical" evidence="6">
    <location>
        <begin position="247"/>
        <end position="263"/>
    </location>
</feature>
<keyword evidence="5 6" id="KW-0472">Membrane</keyword>
<evidence type="ECO:0000256" key="4">
    <source>
        <dbReference type="ARBA" id="ARBA00022989"/>
    </source>
</evidence>
<feature type="transmembrane region" description="Helical" evidence="6">
    <location>
        <begin position="214"/>
        <end position="235"/>
    </location>
</feature>
<evidence type="ECO:0000256" key="5">
    <source>
        <dbReference type="ARBA" id="ARBA00023136"/>
    </source>
</evidence>
<feature type="transmembrane region" description="Helical" evidence="6">
    <location>
        <begin position="153"/>
        <end position="172"/>
    </location>
</feature>
<protein>
    <submittedName>
        <fullName evidence="8">Permease</fullName>
    </submittedName>
</protein>